<feature type="compositionally biased region" description="Polar residues" evidence="1">
    <location>
        <begin position="48"/>
        <end position="76"/>
    </location>
</feature>
<organism evidence="2">
    <name type="scientific">Tanacetum cinerariifolium</name>
    <name type="common">Dalmatian daisy</name>
    <name type="synonym">Chrysanthemum cinerariifolium</name>
    <dbReference type="NCBI Taxonomy" id="118510"/>
    <lineage>
        <taxon>Eukaryota</taxon>
        <taxon>Viridiplantae</taxon>
        <taxon>Streptophyta</taxon>
        <taxon>Embryophyta</taxon>
        <taxon>Tracheophyta</taxon>
        <taxon>Spermatophyta</taxon>
        <taxon>Magnoliopsida</taxon>
        <taxon>eudicotyledons</taxon>
        <taxon>Gunneridae</taxon>
        <taxon>Pentapetalae</taxon>
        <taxon>asterids</taxon>
        <taxon>campanulids</taxon>
        <taxon>Asterales</taxon>
        <taxon>Asteraceae</taxon>
        <taxon>Asteroideae</taxon>
        <taxon>Anthemideae</taxon>
        <taxon>Anthemidinae</taxon>
        <taxon>Tanacetum</taxon>
    </lineage>
</organism>
<proteinExistence type="predicted"/>
<gene>
    <name evidence="2" type="ORF">Tci_898360</name>
</gene>
<accession>A0A699UXQ3</accession>
<dbReference type="EMBL" id="BKCJ011368345">
    <property type="protein sequence ID" value="GFD26391.1"/>
    <property type="molecule type" value="Genomic_DNA"/>
</dbReference>
<comment type="caution">
    <text evidence="2">The sequence shown here is derived from an EMBL/GenBank/DDBJ whole genome shotgun (WGS) entry which is preliminary data.</text>
</comment>
<dbReference type="AlphaFoldDB" id="A0A699UXQ3"/>
<name>A0A699UXQ3_TANCI</name>
<evidence type="ECO:0000256" key="1">
    <source>
        <dbReference type="SAM" id="MobiDB-lite"/>
    </source>
</evidence>
<feature type="compositionally biased region" description="Basic residues" evidence="1">
    <location>
        <begin position="77"/>
        <end position="89"/>
    </location>
</feature>
<protein>
    <submittedName>
        <fullName evidence="2">Uncharacterized protein</fullName>
    </submittedName>
</protein>
<feature type="compositionally biased region" description="Low complexity" evidence="1">
    <location>
        <begin position="1"/>
        <end position="27"/>
    </location>
</feature>
<reference evidence="2" key="1">
    <citation type="journal article" date="2019" name="Sci. Rep.">
        <title>Draft genome of Tanacetum cinerariifolium, the natural source of mosquito coil.</title>
        <authorList>
            <person name="Yamashiro T."/>
            <person name="Shiraishi A."/>
            <person name="Satake H."/>
            <person name="Nakayama K."/>
        </authorList>
    </citation>
    <scope>NUCLEOTIDE SEQUENCE</scope>
</reference>
<feature type="region of interest" description="Disordered" evidence="1">
    <location>
        <begin position="1"/>
        <end position="89"/>
    </location>
</feature>
<evidence type="ECO:0000313" key="2">
    <source>
        <dbReference type="EMBL" id="GFD26391.1"/>
    </source>
</evidence>
<sequence>SVPAAPSIAVDVSVSAVSTTTADVSPAPTLPTESVSELHANESRPDENQTASKQVSTEHMSTTVAFTSRVSHAKPSSSRKSHKQISKKRVTPIVDVADDALIKFNSVSKSDGDPSPYAPYAAWEILPTPFGSIHAYYDMEEHTKHFTSLRKLLHMVEKNDLRRLMGDVDKFYQRQEPETFGLIL</sequence>
<feature type="non-terminal residue" evidence="2">
    <location>
        <position position="184"/>
    </location>
</feature>
<feature type="non-terminal residue" evidence="2">
    <location>
        <position position="1"/>
    </location>
</feature>